<feature type="region of interest" description="Disordered" evidence="1">
    <location>
        <begin position="39"/>
        <end position="93"/>
    </location>
</feature>
<dbReference type="OrthoDB" id="2559326at2759"/>
<dbReference type="InterPro" id="IPR031833">
    <property type="entry name" value="DUF4748"/>
</dbReference>
<keyword evidence="2" id="KW-0812">Transmembrane</keyword>
<dbReference type="EMBL" id="KV423927">
    <property type="protein sequence ID" value="KZT60951.1"/>
    <property type="molecule type" value="Genomic_DNA"/>
</dbReference>
<sequence length="93" mass="9850">MNTPQSMMIGWAALLIAGGGAFYYAKTEIDARRKAMAQRGLRPTEKKEWYEKIEGANPPPHPDAAIGTNAASAVKVAPSDAQLPTNPGSTAKP</sequence>
<name>A0A165ITA3_9BASI</name>
<evidence type="ECO:0000256" key="2">
    <source>
        <dbReference type="SAM" id="Phobius"/>
    </source>
</evidence>
<keyword evidence="4" id="KW-1185">Reference proteome</keyword>
<keyword evidence="2" id="KW-0472">Membrane</keyword>
<proteinExistence type="predicted"/>
<dbReference type="Proteomes" id="UP000076842">
    <property type="component" value="Unassembled WGS sequence"/>
</dbReference>
<reference evidence="3 4" key="1">
    <citation type="journal article" date="2016" name="Mol. Biol. Evol.">
        <title>Comparative Genomics of Early-Diverging Mushroom-Forming Fungi Provides Insights into the Origins of Lignocellulose Decay Capabilities.</title>
        <authorList>
            <person name="Nagy L.G."/>
            <person name="Riley R."/>
            <person name="Tritt A."/>
            <person name="Adam C."/>
            <person name="Daum C."/>
            <person name="Floudas D."/>
            <person name="Sun H."/>
            <person name="Yadav J.S."/>
            <person name="Pangilinan J."/>
            <person name="Larsson K.H."/>
            <person name="Matsuura K."/>
            <person name="Barry K."/>
            <person name="Labutti K."/>
            <person name="Kuo R."/>
            <person name="Ohm R.A."/>
            <person name="Bhattacharya S.S."/>
            <person name="Shirouzu T."/>
            <person name="Yoshinaga Y."/>
            <person name="Martin F.M."/>
            <person name="Grigoriev I.V."/>
            <person name="Hibbett D.S."/>
        </authorList>
    </citation>
    <scope>NUCLEOTIDE SEQUENCE [LARGE SCALE GENOMIC DNA]</scope>
    <source>
        <strain evidence="3 4">HHB12733</strain>
    </source>
</reference>
<accession>A0A165ITA3</accession>
<feature type="compositionally biased region" description="Basic and acidic residues" evidence="1">
    <location>
        <begin position="42"/>
        <end position="54"/>
    </location>
</feature>
<dbReference type="Pfam" id="PF15932">
    <property type="entry name" value="DUF4748"/>
    <property type="match status" value="1"/>
</dbReference>
<feature type="compositionally biased region" description="Polar residues" evidence="1">
    <location>
        <begin position="82"/>
        <end position="93"/>
    </location>
</feature>
<evidence type="ECO:0000313" key="3">
    <source>
        <dbReference type="EMBL" id="KZT60951.1"/>
    </source>
</evidence>
<dbReference type="PANTHER" id="PTHR41800">
    <property type="entry name" value="EXPRESSED PROTEIN"/>
    <property type="match status" value="1"/>
</dbReference>
<gene>
    <name evidence="3" type="ORF">CALCODRAFT_480340</name>
</gene>
<dbReference type="AlphaFoldDB" id="A0A165ITA3"/>
<feature type="transmembrane region" description="Helical" evidence="2">
    <location>
        <begin position="6"/>
        <end position="25"/>
    </location>
</feature>
<keyword evidence="2" id="KW-1133">Transmembrane helix</keyword>
<evidence type="ECO:0000256" key="1">
    <source>
        <dbReference type="SAM" id="MobiDB-lite"/>
    </source>
</evidence>
<dbReference type="InParanoid" id="A0A165ITA3"/>
<evidence type="ECO:0000313" key="4">
    <source>
        <dbReference type="Proteomes" id="UP000076842"/>
    </source>
</evidence>
<dbReference type="PANTHER" id="PTHR41800:SF1">
    <property type="entry name" value="EXPRESSED PROTEIN"/>
    <property type="match status" value="1"/>
</dbReference>
<protein>
    <submittedName>
        <fullName evidence="3">Uncharacterized protein</fullName>
    </submittedName>
</protein>
<organism evidence="3 4">
    <name type="scientific">Calocera cornea HHB12733</name>
    <dbReference type="NCBI Taxonomy" id="1353952"/>
    <lineage>
        <taxon>Eukaryota</taxon>
        <taxon>Fungi</taxon>
        <taxon>Dikarya</taxon>
        <taxon>Basidiomycota</taxon>
        <taxon>Agaricomycotina</taxon>
        <taxon>Dacrymycetes</taxon>
        <taxon>Dacrymycetales</taxon>
        <taxon>Dacrymycetaceae</taxon>
        <taxon>Calocera</taxon>
    </lineage>
</organism>